<keyword evidence="10" id="KW-1185">Reference proteome</keyword>
<evidence type="ECO:0000256" key="7">
    <source>
        <dbReference type="SAM" id="MobiDB-lite"/>
    </source>
</evidence>
<feature type="region of interest" description="Disordered" evidence="7">
    <location>
        <begin position="61"/>
        <end position="88"/>
    </location>
</feature>
<keyword evidence="1" id="KW-0479">Metal-binding</keyword>
<dbReference type="SUPFAM" id="SSF57701">
    <property type="entry name" value="Zn2/Cys6 DNA-binding domain"/>
    <property type="match status" value="1"/>
</dbReference>
<dbReference type="InterPro" id="IPR001138">
    <property type="entry name" value="Zn2Cys6_DnaBD"/>
</dbReference>
<organism evidence="9 10">
    <name type="scientific">Rhypophila decipiens</name>
    <dbReference type="NCBI Taxonomy" id="261697"/>
    <lineage>
        <taxon>Eukaryota</taxon>
        <taxon>Fungi</taxon>
        <taxon>Dikarya</taxon>
        <taxon>Ascomycota</taxon>
        <taxon>Pezizomycotina</taxon>
        <taxon>Sordariomycetes</taxon>
        <taxon>Sordariomycetidae</taxon>
        <taxon>Sordariales</taxon>
        <taxon>Naviculisporaceae</taxon>
        <taxon>Rhypophila</taxon>
    </lineage>
</organism>
<evidence type="ECO:0000259" key="8">
    <source>
        <dbReference type="PROSITE" id="PS50048"/>
    </source>
</evidence>
<dbReference type="Pfam" id="PF00172">
    <property type="entry name" value="Zn_clus"/>
    <property type="match status" value="1"/>
</dbReference>
<dbReference type="CDD" id="cd12148">
    <property type="entry name" value="fungal_TF_MHR"/>
    <property type="match status" value="1"/>
</dbReference>
<feature type="domain" description="Zn(2)-C6 fungal-type" evidence="8">
    <location>
        <begin position="29"/>
        <end position="60"/>
    </location>
</feature>
<dbReference type="PANTHER" id="PTHR31944:SF131">
    <property type="entry name" value="HEME-RESPONSIVE ZINC FINGER TRANSCRIPTION FACTOR HAP1"/>
    <property type="match status" value="1"/>
</dbReference>
<dbReference type="Gene3D" id="4.10.240.10">
    <property type="entry name" value="Zn(2)-C6 fungal-type DNA-binding domain"/>
    <property type="match status" value="1"/>
</dbReference>
<feature type="region of interest" description="Disordered" evidence="7">
    <location>
        <begin position="673"/>
        <end position="697"/>
    </location>
</feature>
<keyword evidence="4" id="KW-0238">DNA-binding</keyword>
<evidence type="ECO:0000256" key="4">
    <source>
        <dbReference type="ARBA" id="ARBA00023125"/>
    </source>
</evidence>
<keyword evidence="5" id="KW-0804">Transcription</keyword>
<feature type="compositionally biased region" description="Gly residues" evidence="7">
    <location>
        <begin position="675"/>
        <end position="687"/>
    </location>
</feature>
<dbReference type="GO" id="GO:0005634">
    <property type="term" value="C:nucleus"/>
    <property type="evidence" value="ECO:0007669"/>
    <property type="project" value="TreeGrafter"/>
</dbReference>
<proteinExistence type="predicted"/>
<dbReference type="PANTHER" id="PTHR31944">
    <property type="entry name" value="HEME-RESPONSIVE ZINC FINGER TRANSCRIPTION FACTOR HAP1"/>
    <property type="match status" value="1"/>
</dbReference>
<dbReference type="SMART" id="SM00066">
    <property type="entry name" value="GAL4"/>
    <property type="match status" value="1"/>
</dbReference>
<evidence type="ECO:0000256" key="1">
    <source>
        <dbReference type="ARBA" id="ARBA00022723"/>
    </source>
</evidence>
<comment type="caution">
    <text evidence="9">The sequence shown here is derived from an EMBL/GenBank/DDBJ whole genome shotgun (WGS) entry which is preliminary data.</text>
</comment>
<reference evidence="9" key="1">
    <citation type="journal article" date="2023" name="Mol. Phylogenet. Evol.">
        <title>Genome-scale phylogeny and comparative genomics of the fungal order Sordariales.</title>
        <authorList>
            <person name="Hensen N."/>
            <person name="Bonometti L."/>
            <person name="Westerberg I."/>
            <person name="Brannstrom I.O."/>
            <person name="Guillou S."/>
            <person name="Cros-Aarteil S."/>
            <person name="Calhoun S."/>
            <person name="Haridas S."/>
            <person name="Kuo A."/>
            <person name="Mondo S."/>
            <person name="Pangilinan J."/>
            <person name="Riley R."/>
            <person name="LaButti K."/>
            <person name="Andreopoulos B."/>
            <person name="Lipzen A."/>
            <person name="Chen C."/>
            <person name="Yan M."/>
            <person name="Daum C."/>
            <person name="Ng V."/>
            <person name="Clum A."/>
            <person name="Steindorff A."/>
            <person name="Ohm R.A."/>
            <person name="Martin F."/>
            <person name="Silar P."/>
            <person name="Natvig D.O."/>
            <person name="Lalanne C."/>
            <person name="Gautier V."/>
            <person name="Ament-Velasquez S.L."/>
            <person name="Kruys A."/>
            <person name="Hutchinson M.I."/>
            <person name="Powell A.J."/>
            <person name="Barry K."/>
            <person name="Miller A.N."/>
            <person name="Grigoriev I.V."/>
            <person name="Debuchy R."/>
            <person name="Gladieux P."/>
            <person name="Hiltunen Thoren M."/>
            <person name="Johannesson H."/>
        </authorList>
    </citation>
    <scope>NUCLEOTIDE SEQUENCE</scope>
    <source>
        <strain evidence="9">PSN293</strain>
    </source>
</reference>
<evidence type="ECO:0000313" key="10">
    <source>
        <dbReference type="Proteomes" id="UP001301769"/>
    </source>
</evidence>
<reference evidence="9" key="2">
    <citation type="submission" date="2023-05" db="EMBL/GenBank/DDBJ databases">
        <authorList>
            <consortium name="Lawrence Berkeley National Laboratory"/>
            <person name="Steindorff A."/>
            <person name="Hensen N."/>
            <person name="Bonometti L."/>
            <person name="Westerberg I."/>
            <person name="Brannstrom I.O."/>
            <person name="Guillou S."/>
            <person name="Cros-Aarteil S."/>
            <person name="Calhoun S."/>
            <person name="Haridas S."/>
            <person name="Kuo A."/>
            <person name="Mondo S."/>
            <person name="Pangilinan J."/>
            <person name="Riley R."/>
            <person name="Labutti K."/>
            <person name="Andreopoulos B."/>
            <person name="Lipzen A."/>
            <person name="Chen C."/>
            <person name="Yanf M."/>
            <person name="Daum C."/>
            <person name="Ng V."/>
            <person name="Clum A."/>
            <person name="Ohm R."/>
            <person name="Martin F."/>
            <person name="Silar P."/>
            <person name="Natvig D."/>
            <person name="Lalanne C."/>
            <person name="Gautier V."/>
            <person name="Ament-Velasquez S.L."/>
            <person name="Kruys A."/>
            <person name="Hutchinson M.I."/>
            <person name="Powell A.J."/>
            <person name="Barry K."/>
            <person name="Miller A.N."/>
            <person name="Grigoriev I.V."/>
            <person name="Debuchy R."/>
            <person name="Gladieux P."/>
            <person name="Thoren M.H."/>
            <person name="Johannesson H."/>
        </authorList>
    </citation>
    <scope>NUCLEOTIDE SEQUENCE</scope>
    <source>
        <strain evidence="9">PSN293</strain>
    </source>
</reference>
<evidence type="ECO:0000313" key="9">
    <source>
        <dbReference type="EMBL" id="KAK4217795.1"/>
    </source>
</evidence>
<evidence type="ECO:0000256" key="2">
    <source>
        <dbReference type="ARBA" id="ARBA00022833"/>
    </source>
</evidence>
<gene>
    <name evidence="9" type="ORF">QBC37DRAFT_396370</name>
</gene>
<dbReference type="EMBL" id="MU858057">
    <property type="protein sequence ID" value="KAK4217795.1"/>
    <property type="molecule type" value="Genomic_DNA"/>
</dbReference>
<name>A0AAN7BE83_9PEZI</name>
<sequence>MSENVGDTMHPGGGGPSSVKQRRPRLRLNCSECRGKKLSCDRKLPCQRCVRAGKPDLCTYEAFPPGTKTSASTRSSVGPSDSDLGALPLQQNDDQIRELQAEIAQLKEHLFQTTISHHADVLFDASDSGSGSQATITSPIIAGSSSLEFTQTSNRAYHGTSTLLGLFFDIPQLPPYLETLAEEHLRPRGMHLGRTQYTPDPLTRNVDIAHMLALLPPRHETDALVSFYLNHTEHVHRIVHTPTFEREYMEFWVQEPQFRDPGTAATILCIISIAAATSTVMPDDAPNRTMVPHWISVSAQWLNAQWQSQPCRPRDLIYYQLACLVCLAKRVNWIRQQQSWSETAPLIQNAIVDGLHLDPPHSEPLYVREVKRRIWATIKELDLQASFEHGLPTILSALESTTLPPANIDDCELHETSKSLPGARPANKYTKTSYQSISAQSFTLRLEISQRLFAAGNNKIAALPGSEVQQYTRQLTQALDSLPAWTMEGGAPNDVDCGGPRKAVLMVWALLQYQLRECLILLHRPFVHPVVPPAALPTTTTSDSIDVESSSWPQVSSSSSSLSETIIYHSALSILFLTRKLAVMGTMCVTSMRNDLTLACLALCLVTLARPKGSLSIPIINSAQTIGLLDDVLPFFEGWFMRCSHNTDDDGTTTIPVVMMNHVAHAAGRPESAAGGTGVITGGGGGGSRRRPSSSNHSPAAWRVLMIYSVLIITKIHVGKDDEARAFPCSANRFSEFWNAHVDRRFERQQEGGELMGVVGGEAYHSSIGEMWAHGLGGEDTTMNENHNHGRSWNFEMGQGRMGDPLSLVLEQAGW</sequence>
<dbReference type="PROSITE" id="PS50048">
    <property type="entry name" value="ZN2_CY6_FUNGAL_2"/>
    <property type="match status" value="1"/>
</dbReference>
<protein>
    <recommendedName>
        <fullName evidence="8">Zn(2)-C6 fungal-type domain-containing protein</fullName>
    </recommendedName>
</protein>
<feature type="region of interest" description="Disordered" evidence="7">
    <location>
        <begin position="1"/>
        <end position="24"/>
    </location>
</feature>
<evidence type="ECO:0000256" key="3">
    <source>
        <dbReference type="ARBA" id="ARBA00023015"/>
    </source>
</evidence>
<evidence type="ECO:0000256" key="5">
    <source>
        <dbReference type="ARBA" id="ARBA00023163"/>
    </source>
</evidence>
<dbReference type="GO" id="GO:0008270">
    <property type="term" value="F:zinc ion binding"/>
    <property type="evidence" value="ECO:0007669"/>
    <property type="project" value="InterPro"/>
</dbReference>
<dbReference type="InterPro" id="IPR036864">
    <property type="entry name" value="Zn2-C6_fun-type_DNA-bd_sf"/>
</dbReference>
<keyword evidence="2" id="KW-0862">Zinc</keyword>
<dbReference type="AlphaFoldDB" id="A0AAN7BE83"/>
<evidence type="ECO:0000256" key="6">
    <source>
        <dbReference type="ARBA" id="ARBA00023242"/>
    </source>
</evidence>
<dbReference type="CDD" id="cd00067">
    <property type="entry name" value="GAL4"/>
    <property type="match status" value="1"/>
</dbReference>
<dbReference type="GO" id="GO:0000978">
    <property type="term" value="F:RNA polymerase II cis-regulatory region sequence-specific DNA binding"/>
    <property type="evidence" value="ECO:0007669"/>
    <property type="project" value="TreeGrafter"/>
</dbReference>
<accession>A0AAN7BE83</accession>
<dbReference type="GO" id="GO:0001228">
    <property type="term" value="F:DNA-binding transcription activator activity, RNA polymerase II-specific"/>
    <property type="evidence" value="ECO:0007669"/>
    <property type="project" value="TreeGrafter"/>
</dbReference>
<dbReference type="Proteomes" id="UP001301769">
    <property type="component" value="Unassembled WGS sequence"/>
</dbReference>
<dbReference type="InterPro" id="IPR051430">
    <property type="entry name" value="Fungal_TF_Env_Response"/>
</dbReference>
<feature type="compositionally biased region" description="Polar residues" evidence="7">
    <location>
        <begin position="67"/>
        <end position="79"/>
    </location>
</feature>
<keyword evidence="6" id="KW-0539">Nucleus</keyword>
<keyword evidence="3" id="KW-0805">Transcription regulation</keyword>